<keyword evidence="1" id="KW-0539">Nucleus</keyword>
<organism evidence="3 4">
    <name type="scientific">Parachaetomium inaequale</name>
    <dbReference type="NCBI Taxonomy" id="2588326"/>
    <lineage>
        <taxon>Eukaryota</taxon>
        <taxon>Fungi</taxon>
        <taxon>Dikarya</taxon>
        <taxon>Ascomycota</taxon>
        <taxon>Pezizomycotina</taxon>
        <taxon>Sordariomycetes</taxon>
        <taxon>Sordariomycetidae</taxon>
        <taxon>Sordariales</taxon>
        <taxon>Chaetomiaceae</taxon>
        <taxon>Parachaetomium</taxon>
    </lineage>
</organism>
<evidence type="ECO:0000256" key="1">
    <source>
        <dbReference type="ARBA" id="ARBA00023242"/>
    </source>
</evidence>
<dbReference type="AlphaFoldDB" id="A0AAN6P898"/>
<dbReference type="GO" id="GO:0008270">
    <property type="term" value="F:zinc ion binding"/>
    <property type="evidence" value="ECO:0007669"/>
    <property type="project" value="InterPro"/>
</dbReference>
<gene>
    <name evidence="3" type="ORF">C8A01DRAFT_21222</name>
</gene>
<accession>A0AAN6P898</accession>
<evidence type="ECO:0000259" key="2">
    <source>
        <dbReference type="PROSITE" id="PS50048"/>
    </source>
</evidence>
<dbReference type="EMBL" id="MU854755">
    <property type="protein sequence ID" value="KAK4031581.1"/>
    <property type="molecule type" value="Genomic_DNA"/>
</dbReference>
<name>A0AAN6P898_9PEZI</name>
<dbReference type="GO" id="GO:0000981">
    <property type="term" value="F:DNA-binding transcription factor activity, RNA polymerase II-specific"/>
    <property type="evidence" value="ECO:0007669"/>
    <property type="project" value="InterPro"/>
</dbReference>
<evidence type="ECO:0000313" key="4">
    <source>
        <dbReference type="Proteomes" id="UP001303115"/>
    </source>
</evidence>
<reference evidence="4" key="1">
    <citation type="journal article" date="2023" name="Mol. Phylogenet. Evol.">
        <title>Genome-scale phylogeny and comparative genomics of the fungal order Sordariales.</title>
        <authorList>
            <person name="Hensen N."/>
            <person name="Bonometti L."/>
            <person name="Westerberg I."/>
            <person name="Brannstrom I.O."/>
            <person name="Guillou S."/>
            <person name="Cros-Aarteil S."/>
            <person name="Calhoun S."/>
            <person name="Haridas S."/>
            <person name="Kuo A."/>
            <person name="Mondo S."/>
            <person name="Pangilinan J."/>
            <person name="Riley R."/>
            <person name="LaButti K."/>
            <person name="Andreopoulos B."/>
            <person name="Lipzen A."/>
            <person name="Chen C."/>
            <person name="Yan M."/>
            <person name="Daum C."/>
            <person name="Ng V."/>
            <person name="Clum A."/>
            <person name="Steindorff A."/>
            <person name="Ohm R.A."/>
            <person name="Martin F."/>
            <person name="Silar P."/>
            <person name="Natvig D.O."/>
            <person name="Lalanne C."/>
            <person name="Gautier V."/>
            <person name="Ament-Velasquez S.L."/>
            <person name="Kruys A."/>
            <person name="Hutchinson M.I."/>
            <person name="Powell A.J."/>
            <person name="Barry K."/>
            <person name="Miller A.N."/>
            <person name="Grigoriev I.V."/>
            <person name="Debuchy R."/>
            <person name="Gladieux P."/>
            <person name="Hiltunen Thoren M."/>
            <person name="Johannesson H."/>
        </authorList>
    </citation>
    <scope>NUCLEOTIDE SEQUENCE [LARGE SCALE GENOMIC DNA]</scope>
    <source>
        <strain evidence="4">CBS 284.82</strain>
    </source>
</reference>
<dbReference type="PROSITE" id="PS50048">
    <property type="entry name" value="ZN2_CY6_FUNGAL_2"/>
    <property type="match status" value="1"/>
</dbReference>
<dbReference type="PANTHER" id="PTHR38791:SF1">
    <property type="entry name" value="TRANSCRIPTION FACTOR, PUTATIVE-RELATED"/>
    <property type="match status" value="1"/>
</dbReference>
<dbReference type="InterPro" id="IPR036864">
    <property type="entry name" value="Zn2-C6_fun-type_DNA-bd_sf"/>
</dbReference>
<sequence>MVNRGRPSRDCFPCRKRKLRCDLRPDGCSQCHRAKLICHGYRDLSQLAFRDETHATAQKVLARQALIAPANLTPLQLGWDVRSRYAFFSIYVMGLSKSCNALAPLYAHASAVEHLHASVDAVSLAFMSCHLDSPGLMQLANGKYLLAIKTLGHALRNPHALASDETLQAVLLLDLYEKMVNRDPRSSVSWMSHVQGAMSLVKGRGARNFSSPLARQLATRVAVTLTISCGATGVPVPEALKALRRDLDSFADNAKWDFTALLVDIVNFRADVQNGKFVCSAAASNRARVLDNQLASLETTLPLSWKPRRVYTMGHNPYVFSHYYNVYPDHFVTQVRNAIWLMRLTMNDIVRRHEPGGASNAETNASRTIIDLTRQICAAVPQFVLPDAQPENRVPFSPLQRLQCYTLLTPLYLAGQLSTDNHMRNWIGHSMEYMAEAGNMKMAKDITDILRTKPDVEYWTVYAMTGSYALAA</sequence>
<keyword evidence="4" id="KW-1185">Reference proteome</keyword>
<dbReference type="CDD" id="cd00067">
    <property type="entry name" value="GAL4"/>
    <property type="match status" value="1"/>
</dbReference>
<dbReference type="PANTHER" id="PTHR38791">
    <property type="entry name" value="ZN(II)2CYS6 TRANSCRIPTION FACTOR (EUROFUNG)-RELATED-RELATED"/>
    <property type="match status" value="1"/>
</dbReference>
<dbReference type="InterPro" id="IPR021858">
    <property type="entry name" value="Fun_TF"/>
</dbReference>
<dbReference type="Gene3D" id="4.10.240.10">
    <property type="entry name" value="Zn(2)-C6 fungal-type DNA-binding domain"/>
    <property type="match status" value="1"/>
</dbReference>
<dbReference type="InterPro" id="IPR053175">
    <property type="entry name" value="DHMBA_Reg_Transcription_Factor"/>
</dbReference>
<dbReference type="Pfam" id="PF11951">
    <property type="entry name" value="Fungal_trans_2"/>
    <property type="match status" value="1"/>
</dbReference>
<dbReference type="InterPro" id="IPR001138">
    <property type="entry name" value="Zn2Cys6_DnaBD"/>
</dbReference>
<feature type="domain" description="Zn(2)-C6 fungal-type" evidence="2">
    <location>
        <begin position="10"/>
        <end position="38"/>
    </location>
</feature>
<dbReference type="SUPFAM" id="SSF57701">
    <property type="entry name" value="Zn2/Cys6 DNA-binding domain"/>
    <property type="match status" value="1"/>
</dbReference>
<evidence type="ECO:0000313" key="3">
    <source>
        <dbReference type="EMBL" id="KAK4031581.1"/>
    </source>
</evidence>
<comment type="caution">
    <text evidence="3">The sequence shown here is derived from an EMBL/GenBank/DDBJ whole genome shotgun (WGS) entry which is preliminary data.</text>
</comment>
<proteinExistence type="predicted"/>
<protein>
    <recommendedName>
        <fullName evidence="2">Zn(2)-C6 fungal-type domain-containing protein</fullName>
    </recommendedName>
</protein>
<dbReference type="Proteomes" id="UP001303115">
    <property type="component" value="Unassembled WGS sequence"/>
</dbReference>